<keyword evidence="5" id="KW-1185">Reference proteome</keyword>
<dbReference type="RefSeq" id="WP_307561240.1">
    <property type="nucleotide sequence ID" value="NZ_JAUSQU010000001.1"/>
</dbReference>
<name>A0ABT9QFI6_9ACTN</name>
<dbReference type="Pfam" id="PF00294">
    <property type="entry name" value="PfkB"/>
    <property type="match status" value="1"/>
</dbReference>
<sequence>MTPAPGRLLHLGNVVVDVVLDVPALPERGGDVLATRSDTTPGGGFNVMVAATRQGLPVVYAGAHGTGPFGDRARAAMLGAGIEVPQRPRTGLDTGFVVSLVDAEGERTFVTSPGAEATLTGADLDAIRPAPGDVVYLSGYGMLHPSNRRALTGWLPGVHDDIMVVFDPGPLVHLIPPDVTRLVASRADWWSCNAREAARTTGHDDPADAAAELARFTGRRGVLVRTGADGCLVALRDAAPVHVPGFAVHAVDTNGAGDAHTGVFVAAIAAGADPIDAARTANAAAALSVTSYGPATAPTAAELARFVADQPTGRGM</sequence>
<evidence type="ECO:0000256" key="2">
    <source>
        <dbReference type="ARBA" id="ARBA00022777"/>
    </source>
</evidence>
<evidence type="ECO:0000313" key="5">
    <source>
        <dbReference type="Proteomes" id="UP001225356"/>
    </source>
</evidence>
<keyword evidence="1" id="KW-0808">Transferase</keyword>
<reference evidence="4 5" key="1">
    <citation type="submission" date="2023-07" db="EMBL/GenBank/DDBJ databases">
        <title>Sequencing the genomes of 1000 actinobacteria strains.</title>
        <authorList>
            <person name="Klenk H.-P."/>
        </authorList>
    </citation>
    <scope>NUCLEOTIDE SEQUENCE [LARGE SCALE GENOMIC DNA]</scope>
    <source>
        <strain evidence="4 5">DSM 46740</strain>
    </source>
</reference>
<dbReference type="SUPFAM" id="SSF53613">
    <property type="entry name" value="Ribokinase-like"/>
    <property type="match status" value="1"/>
</dbReference>
<evidence type="ECO:0000259" key="3">
    <source>
        <dbReference type="Pfam" id="PF00294"/>
    </source>
</evidence>
<protein>
    <submittedName>
        <fullName evidence="4">Sugar/nucleoside kinase (Ribokinase family)</fullName>
    </submittedName>
</protein>
<dbReference type="PANTHER" id="PTHR10584:SF166">
    <property type="entry name" value="RIBOKINASE"/>
    <property type="match status" value="1"/>
</dbReference>
<dbReference type="GO" id="GO:0016301">
    <property type="term" value="F:kinase activity"/>
    <property type="evidence" value="ECO:0007669"/>
    <property type="project" value="UniProtKB-KW"/>
</dbReference>
<evidence type="ECO:0000313" key="4">
    <source>
        <dbReference type="EMBL" id="MDP9845530.1"/>
    </source>
</evidence>
<dbReference type="InterPro" id="IPR029056">
    <property type="entry name" value="Ribokinase-like"/>
</dbReference>
<dbReference type="InterPro" id="IPR011611">
    <property type="entry name" value="PfkB_dom"/>
</dbReference>
<evidence type="ECO:0000256" key="1">
    <source>
        <dbReference type="ARBA" id="ARBA00022679"/>
    </source>
</evidence>
<feature type="domain" description="Carbohydrate kinase PfkB" evidence="3">
    <location>
        <begin position="10"/>
        <end position="296"/>
    </location>
</feature>
<dbReference type="Proteomes" id="UP001225356">
    <property type="component" value="Unassembled WGS sequence"/>
</dbReference>
<accession>A0ABT9QFI6</accession>
<dbReference type="PANTHER" id="PTHR10584">
    <property type="entry name" value="SUGAR KINASE"/>
    <property type="match status" value="1"/>
</dbReference>
<comment type="caution">
    <text evidence="4">The sequence shown here is derived from an EMBL/GenBank/DDBJ whole genome shotgun (WGS) entry which is preliminary data.</text>
</comment>
<proteinExistence type="predicted"/>
<organism evidence="4 5">
    <name type="scientific">Streptosporangium lutulentum</name>
    <dbReference type="NCBI Taxonomy" id="1461250"/>
    <lineage>
        <taxon>Bacteria</taxon>
        <taxon>Bacillati</taxon>
        <taxon>Actinomycetota</taxon>
        <taxon>Actinomycetes</taxon>
        <taxon>Streptosporangiales</taxon>
        <taxon>Streptosporangiaceae</taxon>
        <taxon>Streptosporangium</taxon>
    </lineage>
</organism>
<keyword evidence="2 4" id="KW-0418">Kinase</keyword>
<dbReference type="Gene3D" id="3.40.1190.20">
    <property type="match status" value="1"/>
</dbReference>
<dbReference type="EMBL" id="JAUSQU010000001">
    <property type="protein sequence ID" value="MDP9845530.1"/>
    <property type="molecule type" value="Genomic_DNA"/>
</dbReference>
<gene>
    <name evidence="4" type="ORF">J2853_004741</name>
</gene>